<dbReference type="Proteomes" id="UP001372834">
    <property type="component" value="Unassembled WGS sequence"/>
</dbReference>
<comment type="caution">
    <text evidence="2">The sequence shown here is derived from an EMBL/GenBank/DDBJ whole genome shotgun (WGS) entry which is preliminary data.</text>
</comment>
<feature type="compositionally biased region" description="Basic and acidic residues" evidence="1">
    <location>
        <begin position="31"/>
        <end position="41"/>
    </location>
</feature>
<evidence type="ECO:0000256" key="1">
    <source>
        <dbReference type="SAM" id="MobiDB-lite"/>
    </source>
</evidence>
<feature type="region of interest" description="Disordered" evidence="1">
    <location>
        <begin position="1"/>
        <end position="91"/>
    </location>
</feature>
<proteinExistence type="predicted"/>
<dbReference type="EMBL" id="JAWJWE010000002">
    <property type="protein sequence ID" value="KAK6642447.1"/>
    <property type="molecule type" value="Genomic_DNA"/>
</dbReference>
<evidence type="ECO:0000313" key="3">
    <source>
        <dbReference type="Proteomes" id="UP001372834"/>
    </source>
</evidence>
<protein>
    <submittedName>
        <fullName evidence="2">Uncharacterized protein</fullName>
    </submittedName>
</protein>
<sequence length="128" mass="14359">MSSGQRQKAANQKASGHNHRLKFKSSSPLFRNEERGIKTRSEMNGSRIGGNAAKRPGEVEMKGSELSCGKEEKLESNETNTGGERIGPLKKECPKRTWKEKKTIEKINYSEVNERSTFAKKSQSPFKS</sequence>
<accession>A0AAN8P7D6</accession>
<evidence type="ECO:0000313" key="2">
    <source>
        <dbReference type="EMBL" id="KAK6642447.1"/>
    </source>
</evidence>
<name>A0AAN8P7D6_POLSC</name>
<feature type="compositionally biased region" description="Polar residues" evidence="1">
    <location>
        <begin position="1"/>
        <end position="15"/>
    </location>
</feature>
<dbReference type="AlphaFoldDB" id="A0AAN8P7D6"/>
<organism evidence="2 3">
    <name type="scientific">Polyplax serrata</name>
    <name type="common">Common mouse louse</name>
    <dbReference type="NCBI Taxonomy" id="468196"/>
    <lineage>
        <taxon>Eukaryota</taxon>
        <taxon>Metazoa</taxon>
        <taxon>Ecdysozoa</taxon>
        <taxon>Arthropoda</taxon>
        <taxon>Hexapoda</taxon>
        <taxon>Insecta</taxon>
        <taxon>Pterygota</taxon>
        <taxon>Neoptera</taxon>
        <taxon>Paraneoptera</taxon>
        <taxon>Psocodea</taxon>
        <taxon>Troctomorpha</taxon>
        <taxon>Phthiraptera</taxon>
        <taxon>Anoplura</taxon>
        <taxon>Polyplacidae</taxon>
        <taxon>Polyplax</taxon>
    </lineage>
</organism>
<gene>
    <name evidence="2" type="ORF">RUM43_003949</name>
</gene>
<reference evidence="2 3" key="1">
    <citation type="submission" date="2023-10" db="EMBL/GenBank/DDBJ databases">
        <title>Genomes of two closely related lineages of the louse Polyplax serrata with different host specificities.</title>
        <authorList>
            <person name="Martinu J."/>
            <person name="Tarabai H."/>
            <person name="Stefka J."/>
            <person name="Hypsa V."/>
        </authorList>
    </citation>
    <scope>NUCLEOTIDE SEQUENCE [LARGE SCALE GENOMIC DNA]</scope>
    <source>
        <strain evidence="2">HR10_N</strain>
    </source>
</reference>
<feature type="compositionally biased region" description="Basic and acidic residues" evidence="1">
    <location>
        <begin position="55"/>
        <end position="76"/>
    </location>
</feature>